<feature type="region of interest" description="Disordered" evidence="1">
    <location>
        <begin position="114"/>
        <end position="151"/>
    </location>
</feature>
<dbReference type="PANTHER" id="PTHR46775">
    <property type="entry name" value="FLOCCULATION PROTEIN (DUF1296)"/>
    <property type="match status" value="1"/>
</dbReference>
<dbReference type="InterPro" id="IPR044277">
    <property type="entry name" value="GIP1"/>
</dbReference>
<keyword evidence="3" id="KW-1185">Reference proteome</keyword>
<evidence type="ECO:0000313" key="2">
    <source>
        <dbReference type="EMBL" id="GMH05833.1"/>
    </source>
</evidence>
<dbReference type="PANTHER" id="PTHR46775:SF1">
    <property type="entry name" value="FLOCCULATION PROTEIN (DUF1296)"/>
    <property type="match status" value="1"/>
</dbReference>
<evidence type="ECO:0000313" key="3">
    <source>
        <dbReference type="Proteomes" id="UP001279734"/>
    </source>
</evidence>
<organism evidence="2 3">
    <name type="scientific">Nepenthes gracilis</name>
    <name type="common">Slender pitcher plant</name>
    <dbReference type="NCBI Taxonomy" id="150966"/>
    <lineage>
        <taxon>Eukaryota</taxon>
        <taxon>Viridiplantae</taxon>
        <taxon>Streptophyta</taxon>
        <taxon>Embryophyta</taxon>
        <taxon>Tracheophyta</taxon>
        <taxon>Spermatophyta</taxon>
        <taxon>Magnoliopsida</taxon>
        <taxon>eudicotyledons</taxon>
        <taxon>Gunneridae</taxon>
        <taxon>Pentapetalae</taxon>
        <taxon>Caryophyllales</taxon>
        <taxon>Nepenthaceae</taxon>
        <taxon>Nepenthes</taxon>
    </lineage>
</organism>
<feature type="compositionally biased region" description="Low complexity" evidence="1">
    <location>
        <begin position="479"/>
        <end position="498"/>
    </location>
</feature>
<feature type="compositionally biased region" description="Gly residues" evidence="1">
    <location>
        <begin position="16"/>
        <end position="28"/>
    </location>
</feature>
<evidence type="ECO:0000256" key="1">
    <source>
        <dbReference type="SAM" id="MobiDB-lite"/>
    </source>
</evidence>
<feature type="compositionally biased region" description="Low complexity" evidence="1">
    <location>
        <begin position="29"/>
        <end position="38"/>
    </location>
</feature>
<accession>A0AAD3XII4</accession>
<gene>
    <name evidence="2" type="ORF">Nepgr_007673</name>
</gene>
<feature type="compositionally biased region" description="Polar residues" evidence="1">
    <location>
        <begin position="448"/>
        <end position="465"/>
    </location>
</feature>
<comment type="caution">
    <text evidence="2">The sequence shown here is derived from an EMBL/GenBank/DDBJ whole genome shotgun (WGS) entry which is preliminary data.</text>
</comment>
<protein>
    <submittedName>
        <fullName evidence="2">Uncharacterized protein</fullName>
    </submittedName>
</protein>
<feature type="region of interest" description="Disordered" evidence="1">
    <location>
        <begin position="663"/>
        <end position="709"/>
    </location>
</feature>
<dbReference type="Proteomes" id="UP001279734">
    <property type="component" value="Unassembled WGS sequence"/>
</dbReference>
<sequence>MNSRASEESGQKPGCQGHGWGSGKGSGKGSSSSLNRSHGTGHGRNTVARKENGVVANRERVFKPSPKPVAAEAGAKVLPHAGRSTSVCVDGSEMVPKSSSSAAECVQHSVAGYTNPPKDVTDAGATKSTSSLHTKTKMDQAPSAVDPVPVQPRGSKRVIMVGTIKCEIGSLRAAALGPRIDVEQYPATTKLPEARSGSETAIALVKETANSTLKQEKLEFPDGQQVIRPDQIQVPEAVKSILHFGTIETSYLSDPKSNKNSSHTAYSLHVETTVVPQTSSRSVTDYYYVKCVLSKCEVLLLFPYAITLSLAIVGCRNEQLHQLRIGTIDASCMNNSESNKTSNHTGDSLDVKTIEKPISRSVTCHFCNVEIFSLFPYVFALSLVVIGCSNQLLQLRFGTFDPSCFNNSESKKIKNYSANLLDNETVEVPKPSTSNKKSPATAKEGSPDQAQDLSHVQEQVLQTESKAPYNDQLKNAKFPTVSPSSSVVHPTPLSVSTSGCSNKECPPTTEEENNPVHPQAPSHLHEQVLSLESKVMNKDQMKREKLPGTTPSYPVTQPTPVLIPSPVNKECLPAAEKGNHIVRPQAPSRVHEQELLSDNKVSNKDQIKQVNFPMTAPKYPVVQSSPMPRSPPLQLEGLRHQGQLLGSSSMDLGTAINYLQNSESNENSNHHFDPLDEESIGVPCLSNQDAPSTIEEANHPNNPPAPSHVQEQVLPIESEISNKDQLRNEKLPTVAAPLYSVVQPTPTPRSSLLQHERLQPQVWISSPNSSSSPSSSFMHGNAPAASTSAPTSPSTQSAMAQGSIDVPVLIFWEPYPLLNYTPCSHYYSPLEVQPTLDPFFGYSGLPQLQSTGNTFVTPPSTTMGMQLPLALPTMEINTGNQAHGGPSFWIPTNYSNWPRNIQLAS</sequence>
<dbReference type="EMBL" id="BSYO01000006">
    <property type="protein sequence ID" value="GMH05833.1"/>
    <property type="molecule type" value="Genomic_DNA"/>
</dbReference>
<name>A0AAD3XII4_NEPGR</name>
<reference evidence="2" key="1">
    <citation type="submission" date="2023-05" db="EMBL/GenBank/DDBJ databases">
        <title>Nepenthes gracilis genome sequencing.</title>
        <authorList>
            <person name="Fukushima K."/>
        </authorList>
    </citation>
    <scope>NUCLEOTIDE SEQUENCE</scope>
    <source>
        <strain evidence="2">SING2019-196</strain>
    </source>
</reference>
<dbReference type="AlphaFoldDB" id="A0AAD3XII4"/>
<feature type="compositionally biased region" description="Basic and acidic residues" evidence="1">
    <location>
        <begin position="48"/>
        <end position="62"/>
    </location>
</feature>
<feature type="compositionally biased region" description="Low complexity" evidence="1">
    <location>
        <begin position="765"/>
        <end position="798"/>
    </location>
</feature>
<dbReference type="GO" id="GO:0051082">
    <property type="term" value="F:unfolded protein binding"/>
    <property type="evidence" value="ECO:0007669"/>
    <property type="project" value="TreeGrafter"/>
</dbReference>
<proteinExistence type="predicted"/>
<feature type="region of interest" description="Disordered" evidence="1">
    <location>
        <begin position="424"/>
        <end position="520"/>
    </location>
</feature>
<feature type="region of interest" description="Disordered" evidence="1">
    <location>
        <begin position="1"/>
        <end position="76"/>
    </location>
</feature>
<feature type="compositionally biased region" description="Basic and acidic residues" evidence="1">
    <location>
        <begin position="1"/>
        <end position="10"/>
    </location>
</feature>
<feature type="region of interest" description="Disordered" evidence="1">
    <location>
        <begin position="764"/>
        <end position="798"/>
    </location>
</feature>